<organism evidence="2">
    <name type="scientific">Variovorax sp. HH01</name>
    <dbReference type="NCBI Taxonomy" id="1084736"/>
    <lineage>
        <taxon>Bacteria</taxon>
        <taxon>Pseudomonadati</taxon>
        <taxon>Pseudomonadota</taxon>
        <taxon>Betaproteobacteria</taxon>
        <taxon>Burkholderiales</taxon>
        <taxon>Comamonadaceae</taxon>
        <taxon>Variovorax</taxon>
    </lineage>
</organism>
<evidence type="ECO:0000256" key="1">
    <source>
        <dbReference type="SAM" id="Coils"/>
    </source>
</evidence>
<gene>
    <name evidence="2" type="ORF">var095</name>
</gene>
<evidence type="ECO:0000313" key="2">
    <source>
        <dbReference type="EMBL" id="AER23972.1"/>
    </source>
</evidence>
<name>I3PCR5_9BURK</name>
<proteinExistence type="predicted"/>
<dbReference type="AlphaFoldDB" id="I3PCR5"/>
<dbReference type="Pfam" id="PF06892">
    <property type="entry name" value="Phage_CP76"/>
    <property type="match status" value="1"/>
</dbReference>
<feature type="coiled-coil region" evidence="1">
    <location>
        <begin position="116"/>
        <end position="143"/>
    </location>
</feature>
<dbReference type="EMBL" id="JN646852">
    <property type="protein sequence ID" value="AER23972.1"/>
    <property type="molecule type" value="Genomic_DNA"/>
</dbReference>
<accession>I3PCR5</accession>
<reference evidence="2" key="1">
    <citation type="submission" date="2011-09" db="EMBL/GenBank/DDBJ databases">
        <title>A novel amdA gene encoded by the newly isolated Variovorax sp. HH01 strain defines a novel class of cofactor-less aryl malonic acid decarboxylase.</title>
        <authorList>
            <person name="Horn S."/>
            <person name="Maimanakos J."/>
            <person name="Streit W.R."/>
        </authorList>
    </citation>
    <scope>NUCLEOTIDE SEQUENCE</scope>
    <source>
        <strain evidence="2">HH01</strain>
    </source>
</reference>
<sequence>MVKTYPGGNDVVAARIGKNAETLRKELSGTDPKFKLGENTAQLISDLCIEDKSPNCFAYVNAVASSSGGFIQLPVLDTPPMLTLHKGVAEIVQEMSHVVTAVTESDADNVISDNDLSRTLKEIQEARSALQSLEQAIRTKHAAGKPSHLRAA</sequence>
<dbReference type="GO" id="GO:0003677">
    <property type="term" value="F:DNA binding"/>
    <property type="evidence" value="ECO:0007669"/>
    <property type="project" value="InterPro"/>
</dbReference>
<dbReference type="InterPro" id="IPR009679">
    <property type="entry name" value="Phage_186_CII-like"/>
</dbReference>
<protein>
    <submittedName>
        <fullName evidence="2">Uncharacterized protein</fullName>
    </submittedName>
</protein>
<keyword evidence="1" id="KW-0175">Coiled coil</keyword>